<proteinExistence type="predicted"/>
<dbReference type="Proteomes" id="UP000037460">
    <property type="component" value="Unassembled WGS sequence"/>
</dbReference>
<dbReference type="PROSITE" id="PS00018">
    <property type="entry name" value="EF_HAND_1"/>
    <property type="match status" value="1"/>
</dbReference>
<dbReference type="InterPro" id="IPR002048">
    <property type="entry name" value="EF_hand_dom"/>
</dbReference>
<organism evidence="2 3">
    <name type="scientific">Chrysochromulina tobinii</name>
    <dbReference type="NCBI Taxonomy" id="1460289"/>
    <lineage>
        <taxon>Eukaryota</taxon>
        <taxon>Haptista</taxon>
        <taxon>Haptophyta</taxon>
        <taxon>Prymnesiophyceae</taxon>
        <taxon>Prymnesiales</taxon>
        <taxon>Chrysochromulinaceae</taxon>
        <taxon>Chrysochromulina</taxon>
    </lineage>
</organism>
<gene>
    <name evidence="2" type="ORF">Ctob_001460</name>
</gene>
<feature type="domain" description="EF-hand" evidence="1">
    <location>
        <begin position="1"/>
        <end position="30"/>
    </location>
</feature>
<keyword evidence="3" id="KW-1185">Reference proteome</keyword>
<evidence type="ECO:0000313" key="2">
    <source>
        <dbReference type="EMBL" id="KOO27982.1"/>
    </source>
</evidence>
<dbReference type="EMBL" id="JWZX01002637">
    <property type="protein sequence ID" value="KOO27982.1"/>
    <property type="molecule type" value="Genomic_DNA"/>
</dbReference>
<name>A0A0M0JNX1_9EUKA</name>
<evidence type="ECO:0000259" key="1">
    <source>
        <dbReference type="PROSITE" id="PS50222"/>
    </source>
</evidence>
<evidence type="ECO:0000313" key="3">
    <source>
        <dbReference type="Proteomes" id="UP000037460"/>
    </source>
</evidence>
<dbReference type="GO" id="GO:0005509">
    <property type="term" value="F:calcium ion binding"/>
    <property type="evidence" value="ECO:0007669"/>
    <property type="project" value="InterPro"/>
</dbReference>
<dbReference type="InterPro" id="IPR018247">
    <property type="entry name" value="EF_Hand_1_Ca_BS"/>
</dbReference>
<dbReference type="PROSITE" id="PS50222">
    <property type="entry name" value="EF_HAND_2"/>
    <property type="match status" value="1"/>
</dbReference>
<accession>A0A0M0JNX1</accession>
<reference evidence="3" key="1">
    <citation type="journal article" date="2015" name="PLoS Genet.">
        <title>Genome Sequence and Transcriptome Analyses of Chrysochromulina tobin: Metabolic Tools for Enhanced Algal Fitness in the Prominent Order Prymnesiales (Haptophyceae).</title>
        <authorList>
            <person name="Hovde B.T."/>
            <person name="Deodato C.R."/>
            <person name="Hunsperger H.M."/>
            <person name="Ryken S.A."/>
            <person name="Yost W."/>
            <person name="Jha R.K."/>
            <person name="Patterson J."/>
            <person name="Monnat R.J. Jr."/>
            <person name="Barlow S.B."/>
            <person name="Starkenburg S.R."/>
            <person name="Cattolico R.A."/>
        </authorList>
    </citation>
    <scope>NUCLEOTIDE SEQUENCE</scope>
    <source>
        <strain evidence="3">CCMP291</strain>
    </source>
</reference>
<sequence length="278" mass="29648">MSSLAHLDKDGDGDIDSSEWAAGYAQLGASAPGVPNPAVWYGTLPDGPAFRITQIGMDKLYSAPSQLIDHPEYKDETGKGVIVGYAGHVPRARDKVGGSPLGHLPGTPVSPNGKVGIDMEAMMSGKFKRELPAGREKTFAQHECKPDYTPEARDKGVAGTQKPALYGEGIIPGYGGHKQGAKFNYGSTIYTNGRPKGGSAHDNYGGRNLASTGHGADSLASGDYNYKDGRIADAWIDDHGMGGKTEVWRRDAQGFKDGEKYIEFGEMAHVQVGKNRNH</sequence>
<protein>
    <recommendedName>
        <fullName evidence="1">EF-hand domain-containing protein</fullName>
    </recommendedName>
</protein>
<comment type="caution">
    <text evidence="2">The sequence shown here is derived from an EMBL/GenBank/DDBJ whole genome shotgun (WGS) entry which is preliminary data.</text>
</comment>
<dbReference type="AlphaFoldDB" id="A0A0M0JNX1"/>